<evidence type="ECO:0000313" key="1">
    <source>
        <dbReference type="EMBL" id="JAP18312.1"/>
    </source>
</evidence>
<dbReference type="EMBL" id="GEDG01021434">
    <property type="protein sequence ID" value="JAP18312.1"/>
    <property type="molecule type" value="Transcribed_RNA"/>
</dbReference>
<organism evidence="1">
    <name type="scientific">Solanum chacoense</name>
    <name type="common">Chaco potato</name>
    <dbReference type="NCBI Taxonomy" id="4108"/>
    <lineage>
        <taxon>Eukaryota</taxon>
        <taxon>Viridiplantae</taxon>
        <taxon>Streptophyta</taxon>
        <taxon>Embryophyta</taxon>
        <taxon>Tracheophyta</taxon>
        <taxon>Spermatophyta</taxon>
        <taxon>Magnoliopsida</taxon>
        <taxon>eudicotyledons</taxon>
        <taxon>Gunneridae</taxon>
        <taxon>Pentapetalae</taxon>
        <taxon>asterids</taxon>
        <taxon>lamiids</taxon>
        <taxon>Solanales</taxon>
        <taxon>Solanaceae</taxon>
        <taxon>Solanoideae</taxon>
        <taxon>Solaneae</taxon>
        <taxon>Solanum</taxon>
    </lineage>
</organism>
<reference evidence="1" key="1">
    <citation type="submission" date="2015-12" db="EMBL/GenBank/DDBJ databases">
        <title>Gene expression during late stages of embryo sac development: a critical building block for successful pollen-pistil interactions.</title>
        <authorList>
            <person name="Liu Y."/>
            <person name="Joly V."/>
            <person name="Sabar M."/>
            <person name="Matton D.P."/>
        </authorList>
    </citation>
    <scope>NUCLEOTIDE SEQUENCE</scope>
</reference>
<protein>
    <submittedName>
        <fullName evidence="1">Putative ovule protein</fullName>
    </submittedName>
</protein>
<sequence>MRNMTQVRGGRLGAPKLNLVDQTFSKKLQAKRRRSRKRGLSVLALQTSLSGYYNEPAQTYFDLTYRGTQPNEFHTSVTEMVTVCIPSLVQF</sequence>
<dbReference type="AlphaFoldDB" id="A0A0V0HDR8"/>
<name>A0A0V0HDR8_SOLCH</name>
<proteinExistence type="predicted"/>
<accession>A0A0V0HDR8</accession>